<dbReference type="AlphaFoldDB" id="A0A3M6U569"/>
<dbReference type="EMBL" id="RCHS01002239">
    <property type="protein sequence ID" value="RMX48813.1"/>
    <property type="molecule type" value="Genomic_DNA"/>
</dbReference>
<feature type="non-terminal residue" evidence="1">
    <location>
        <position position="1"/>
    </location>
</feature>
<proteinExistence type="predicted"/>
<accession>A0A3M6U569</accession>
<name>A0A3M6U569_POCDA</name>
<dbReference type="Proteomes" id="UP000275408">
    <property type="component" value="Unassembled WGS sequence"/>
</dbReference>
<keyword evidence="2" id="KW-1185">Reference proteome</keyword>
<reference evidence="1 2" key="1">
    <citation type="journal article" date="2018" name="Sci. Rep.">
        <title>Comparative analysis of the Pocillopora damicornis genome highlights role of immune system in coral evolution.</title>
        <authorList>
            <person name="Cunning R."/>
            <person name="Bay R.A."/>
            <person name="Gillette P."/>
            <person name="Baker A.C."/>
            <person name="Traylor-Knowles N."/>
        </authorList>
    </citation>
    <scope>NUCLEOTIDE SEQUENCE [LARGE SCALE GENOMIC DNA]</scope>
    <source>
        <strain evidence="1">RSMAS</strain>
        <tissue evidence="1">Whole animal</tissue>
    </source>
</reference>
<gene>
    <name evidence="1" type="ORF">pdam_00001534</name>
</gene>
<protein>
    <submittedName>
        <fullName evidence="1">Uncharacterized protein</fullName>
    </submittedName>
</protein>
<comment type="caution">
    <text evidence="1">The sequence shown here is derived from an EMBL/GenBank/DDBJ whole genome shotgun (WGS) entry which is preliminary data.</text>
</comment>
<evidence type="ECO:0000313" key="2">
    <source>
        <dbReference type="Proteomes" id="UP000275408"/>
    </source>
</evidence>
<sequence>DGCQMQGFNSIAEYHDFSVGAKTRIGIIGSSVHCNEIMQSRIGFGSAGSFDQMDDSNSSLRTPVVEEREVVVFVFGGKRDS</sequence>
<evidence type="ECO:0000313" key="1">
    <source>
        <dbReference type="EMBL" id="RMX48813.1"/>
    </source>
</evidence>
<organism evidence="1 2">
    <name type="scientific">Pocillopora damicornis</name>
    <name type="common">Cauliflower coral</name>
    <name type="synonym">Millepora damicornis</name>
    <dbReference type="NCBI Taxonomy" id="46731"/>
    <lineage>
        <taxon>Eukaryota</taxon>
        <taxon>Metazoa</taxon>
        <taxon>Cnidaria</taxon>
        <taxon>Anthozoa</taxon>
        <taxon>Hexacorallia</taxon>
        <taxon>Scleractinia</taxon>
        <taxon>Astrocoeniina</taxon>
        <taxon>Pocilloporidae</taxon>
        <taxon>Pocillopora</taxon>
    </lineage>
</organism>